<dbReference type="AlphaFoldDB" id="A0AAX4JKY3"/>
<dbReference type="EMBL" id="CP144098">
    <property type="protein sequence ID" value="WWC86071.1"/>
    <property type="molecule type" value="Genomic_DNA"/>
</dbReference>
<evidence type="ECO:0000256" key="1">
    <source>
        <dbReference type="SAM" id="MobiDB-lite"/>
    </source>
</evidence>
<organism evidence="2 3">
    <name type="scientific">Kwoniella dendrophila CBS 6074</name>
    <dbReference type="NCBI Taxonomy" id="1295534"/>
    <lineage>
        <taxon>Eukaryota</taxon>
        <taxon>Fungi</taxon>
        <taxon>Dikarya</taxon>
        <taxon>Basidiomycota</taxon>
        <taxon>Agaricomycotina</taxon>
        <taxon>Tremellomycetes</taxon>
        <taxon>Tremellales</taxon>
        <taxon>Cryptococcaceae</taxon>
        <taxon>Kwoniella</taxon>
    </lineage>
</organism>
<gene>
    <name evidence="2" type="ORF">L201_000942</name>
</gene>
<feature type="region of interest" description="Disordered" evidence="1">
    <location>
        <begin position="1"/>
        <end position="68"/>
    </location>
</feature>
<evidence type="ECO:0000313" key="3">
    <source>
        <dbReference type="Proteomes" id="UP001355207"/>
    </source>
</evidence>
<proteinExistence type="predicted"/>
<name>A0AAX4JKY3_9TREE</name>
<protein>
    <submittedName>
        <fullName evidence="2">Uncharacterized protein</fullName>
    </submittedName>
</protein>
<dbReference type="RefSeq" id="XP_066072834.1">
    <property type="nucleotide sequence ID" value="XM_066216737.1"/>
</dbReference>
<accession>A0AAX4JKY3</accession>
<dbReference type="Proteomes" id="UP001355207">
    <property type="component" value="Chromosome 1"/>
</dbReference>
<dbReference type="GeneID" id="91091614"/>
<reference evidence="2 3" key="1">
    <citation type="submission" date="2024-01" db="EMBL/GenBank/DDBJ databases">
        <title>Comparative genomics of Cryptococcus and Kwoniella reveals pathogenesis evolution and contrasting modes of karyotype evolution via chromosome fusion or intercentromeric recombination.</title>
        <authorList>
            <person name="Coelho M.A."/>
            <person name="David-Palma M."/>
            <person name="Shea T."/>
            <person name="Bowers K."/>
            <person name="McGinley-Smith S."/>
            <person name="Mohammad A.W."/>
            <person name="Gnirke A."/>
            <person name="Yurkov A.M."/>
            <person name="Nowrousian M."/>
            <person name="Sun S."/>
            <person name="Cuomo C.A."/>
            <person name="Heitman J."/>
        </authorList>
    </citation>
    <scope>NUCLEOTIDE SEQUENCE [LARGE SCALE GENOMIC DNA]</scope>
    <source>
        <strain evidence="2 3">CBS 6074</strain>
    </source>
</reference>
<keyword evidence="3" id="KW-1185">Reference proteome</keyword>
<evidence type="ECO:0000313" key="2">
    <source>
        <dbReference type="EMBL" id="WWC86071.1"/>
    </source>
</evidence>
<feature type="compositionally biased region" description="Low complexity" evidence="1">
    <location>
        <begin position="1"/>
        <end position="20"/>
    </location>
</feature>
<sequence length="126" mass="13861">MKRSSSPSTSSEISSSSTSEYKQECSKPSSPPDKKPKIEKETPSPKKTKSTSTSTNSIPKTNANGVWDGDKRSLFIDEVLSIGYKNANLDEIASKLGMNKRQLVDQLVPNRKTNLRGKIAVLVKEF</sequence>
<feature type="compositionally biased region" description="Basic and acidic residues" evidence="1">
    <location>
        <begin position="32"/>
        <end position="44"/>
    </location>
</feature>
<feature type="compositionally biased region" description="Low complexity" evidence="1">
    <location>
        <begin position="50"/>
        <end position="62"/>
    </location>
</feature>